<gene>
    <name evidence="1" type="ORF">PHISCL_07068</name>
</gene>
<sequence>MTELRNVHAVVDLGTILDLVNRVYKQGQTMISCSTCKKSPQSSIVTFPALAEQCLSLFEAVCSTYNISRRNNLFDPAVLAFEQPLPQFICIRSKTVLGQMELNDEESGLLVKILLNRSLVRLLELLELLKDILGAFSKDTSHTHRVGAAALRACESSVESTIHRFAIFMEQIDVESSKNLQPFGGLV</sequence>
<accession>A0A3A2ZRM8</accession>
<dbReference type="EMBL" id="MVGC01000292">
    <property type="protein sequence ID" value="RJE20605.1"/>
    <property type="molecule type" value="Genomic_DNA"/>
</dbReference>
<reference evidence="2" key="1">
    <citation type="submission" date="2017-02" db="EMBL/GenBank/DDBJ databases">
        <authorList>
            <person name="Tafer H."/>
            <person name="Lopandic K."/>
        </authorList>
    </citation>
    <scope>NUCLEOTIDE SEQUENCE [LARGE SCALE GENOMIC DNA]</scope>
    <source>
        <strain evidence="2">CBS 366.77</strain>
    </source>
</reference>
<dbReference type="AlphaFoldDB" id="A0A3A2ZRM8"/>
<evidence type="ECO:0000313" key="1">
    <source>
        <dbReference type="EMBL" id="RJE20605.1"/>
    </source>
</evidence>
<dbReference type="OrthoDB" id="4503771at2759"/>
<dbReference type="Proteomes" id="UP000266188">
    <property type="component" value="Unassembled WGS sequence"/>
</dbReference>
<organism evidence="1 2">
    <name type="scientific">Aspergillus sclerotialis</name>
    <dbReference type="NCBI Taxonomy" id="2070753"/>
    <lineage>
        <taxon>Eukaryota</taxon>
        <taxon>Fungi</taxon>
        <taxon>Dikarya</taxon>
        <taxon>Ascomycota</taxon>
        <taxon>Pezizomycotina</taxon>
        <taxon>Eurotiomycetes</taxon>
        <taxon>Eurotiomycetidae</taxon>
        <taxon>Eurotiales</taxon>
        <taxon>Aspergillaceae</taxon>
        <taxon>Aspergillus</taxon>
        <taxon>Aspergillus subgen. Polypaecilum</taxon>
    </lineage>
</organism>
<comment type="caution">
    <text evidence="1">The sequence shown here is derived from an EMBL/GenBank/DDBJ whole genome shotgun (WGS) entry which is preliminary data.</text>
</comment>
<keyword evidence="2" id="KW-1185">Reference proteome</keyword>
<protein>
    <submittedName>
        <fullName evidence="1">Uncharacterized protein</fullName>
    </submittedName>
</protein>
<name>A0A3A2ZRM8_9EURO</name>
<proteinExistence type="predicted"/>
<evidence type="ECO:0000313" key="2">
    <source>
        <dbReference type="Proteomes" id="UP000266188"/>
    </source>
</evidence>